<evidence type="ECO:0000313" key="3">
    <source>
        <dbReference type="Proteomes" id="UP001589943"/>
    </source>
</evidence>
<dbReference type="InterPro" id="IPR021109">
    <property type="entry name" value="Peptidase_aspartic_dom_sf"/>
</dbReference>
<dbReference type="NCBIfam" id="TIGR02281">
    <property type="entry name" value="clan_AA_DTGA"/>
    <property type="match status" value="1"/>
</dbReference>
<dbReference type="SUPFAM" id="SSF50630">
    <property type="entry name" value="Acid proteases"/>
    <property type="match status" value="1"/>
</dbReference>
<feature type="signal peptide" evidence="1">
    <location>
        <begin position="1"/>
        <end position="19"/>
    </location>
</feature>
<feature type="chain" id="PRO_5047263210" evidence="1">
    <location>
        <begin position="20"/>
        <end position="174"/>
    </location>
</feature>
<dbReference type="PROSITE" id="PS00141">
    <property type="entry name" value="ASP_PROTEASE"/>
    <property type="match status" value="1"/>
</dbReference>
<keyword evidence="3" id="KW-1185">Reference proteome</keyword>
<dbReference type="GO" id="GO:0008233">
    <property type="term" value="F:peptidase activity"/>
    <property type="evidence" value="ECO:0007669"/>
    <property type="project" value="UniProtKB-KW"/>
</dbReference>
<dbReference type="RefSeq" id="WP_379480332.1">
    <property type="nucleotide sequence ID" value="NZ_JBHLTL010000001.1"/>
</dbReference>
<accession>A0ABV6PG79</accession>
<sequence length="174" mass="18431">MLNRLVAFALASIAITALLAPRLQTSAPPPPGAITSEELLRSTEKSAKPAGNSDVMVLQRDGSGQFRLTASIDNEDVSFMVDTGADVVALTEATAERLRILPAEDEFQPLMKTASGTGYGAPIVLDTVEIGGEKFQQVEAVVMKGLETDLMGQSVLRRMGGVELQGDSMVIRPS</sequence>
<dbReference type="GO" id="GO:0006508">
    <property type="term" value="P:proteolysis"/>
    <property type="evidence" value="ECO:0007669"/>
    <property type="project" value="UniProtKB-KW"/>
</dbReference>
<dbReference type="EMBL" id="JBHLTL010000001">
    <property type="protein sequence ID" value="MFC0588843.1"/>
    <property type="molecule type" value="Genomic_DNA"/>
</dbReference>
<keyword evidence="1" id="KW-0732">Signal</keyword>
<name>A0ABV6PG79_9SPHN</name>
<dbReference type="Pfam" id="PF13975">
    <property type="entry name" value="gag-asp_proteas"/>
    <property type="match status" value="1"/>
</dbReference>
<protein>
    <submittedName>
        <fullName evidence="2">TIGR02281 family clan AA aspartic protease</fullName>
    </submittedName>
</protein>
<dbReference type="InterPro" id="IPR001969">
    <property type="entry name" value="Aspartic_peptidase_AS"/>
</dbReference>
<dbReference type="Gene3D" id="2.40.70.10">
    <property type="entry name" value="Acid Proteases"/>
    <property type="match status" value="1"/>
</dbReference>
<gene>
    <name evidence="2" type="ORF">ACFFF7_05400</name>
</gene>
<dbReference type="Proteomes" id="UP001589943">
    <property type="component" value="Unassembled WGS sequence"/>
</dbReference>
<dbReference type="InterPro" id="IPR034122">
    <property type="entry name" value="Retropepsin-like_bacterial"/>
</dbReference>
<keyword evidence="2" id="KW-0645">Protease</keyword>
<evidence type="ECO:0000313" key="2">
    <source>
        <dbReference type="EMBL" id="MFC0588843.1"/>
    </source>
</evidence>
<proteinExistence type="predicted"/>
<dbReference type="CDD" id="cd05483">
    <property type="entry name" value="retropepsin_like_bacteria"/>
    <property type="match status" value="1"/>
</dbReference>
<dbReference type="InterPro" id="IPR011969">
    <property type="entry name" value="Clan_AA_Asp_peptidase_C"/>
</dbReference>
<reference evidence="2 3" key="1">
    <citation type="submission" date="2024-09" db="EMBL/GenBank/DDBJ databases">
        <authorList>
            <person name="Sun Q."/>
            <person name="Mori K."/>
        </authorList>
    </citation>
    <scope>NUCLEOTIDE SEQUENCE [LARGE SCALE GENOMIC DNA]</scope>
    <source>
        <strain evidence="2 3">NCAIM B.02537</strain>
    </source>
</reference>
<keyword evidence="2" id="KW-0378">Hydrolase</keyword>
<comment type="caution">
    <text evidence="2">The sequence shown here is derived from an EMBL/GenBank/DDBJ whole genome shotgun (WGS) entry which is preliminary data.</text>
</comment>
<organism evidence="2 3">
    <name type="scientific">Novosphingobium aquiterrae</name>
    <dbReference type="NCBI Taxonomy" id="624388"/>
    <lineage>
        <taxon>Bacteria</taxon>
        <taxon>Pseudomonadati</taxon>
        <taxon>Pseudomonadota</taxon>
        <taxon>Alphaproteobacteria</taxon>
        <taxon>Sphingomonadales</taxon>
        <taxon>Sphingomonadaceae</taxon>
        <taxon>Novosphingobium</taxon>
    </lineage>
</organism>
<evidence type="ECO:0000256" key="1">
    <source>
        <dbReference type="SAM" id="SignalP"/>
    </source>
</evidence>